<evidence type="ECO:0000259" key="13">
    <source>
        <dbReference type="PROSITE" id="PS50046"/>
    </source>
</evidence>
<dbReference type="GO" id="GO:0009881">
    <property type="term" value="F:photoreceptor activity"/>
    <property type="evidence" value="ECO:0007669"/>
    <property type="project" value="UniProtKB-KW"/>
</dbReference>
<keyword evidence="16" id="KW-1185">Reference proteome</keyword>
<dbReference type="InterPro" id="IPR001294">
    <property type="entry name" value="Phytochrome"/>
</dbReference>
<keyword evidence="3" id="KW-0600">Photoreceptor protein</keyword>
<dbReference type="InterPro" id="IPR013654">
    <property type="entry name" value="PAS_2"/>
</dbReference>
<dbReference type="Gene3D" id="3.40.50.2300">
    <property type="match status" value="1"/>
</dbReference>
<dbReference type="InterPro" id="IPR043150">
    <property type="entry name" value="Phytochrome_PHY_sf"/>
</dbReference>
<keyword evidence="8 15" id="KW-0418">Kinase</keyword>
<name>A0A1H0L2P4_9HYPH</name>
<dbReference type="STRING" id="1166073.SAMN05192530_10918"/>
<dbReference type="InterPro" id="IPR013515">
    <property type="entry name" value="Phytochrome_cen-reg"/>
</dbReference>
<dbReference type="InterPro" id="IPR011102">
    <property type="entry name" value="Sig_transdc_His_kinase_HWE"/>
</dbReference>
<evidence type="ECO:0000256" key="3">
    <source>
        <dbReference type="ARBA" id="ARBA00022543"/>
    </source>
</evidence>
<evidence type="ECO:0000256" key="10">
    <source>
        <dbReference type="ARBA" id="ARBA00022991"/>
    </source>
</evidence>
<dbReference type="InterPro" id="IPR009219">
    <property type="entry name" value="Bactrphtchr_CheY"/>
</dbReference>
<keyword evidence="11" id="KW-0675">Receptor</keyword>
<dbReference type="GO" id="GO:0004673">
    <property type="term" value="F:protein histidine kinase activity"/>
    <property type="evidence" value="ECO:0007669"/>
    <property type="project" value="UniProtKB-EC"/>
</dbReference>
<dbReference type="InterPro" id="IPR036890">
    <property type="entry name" value="HATPase_C_sf"/>
</dbReference>
<sequence length="865" mass="94463">MNISPPSHGSDVDLTNCDREPIQFLGQIQNFGILIAVSMDWLIERVSENLADYVSCDVHDLPGEPVLKILPESAVHAIRGRLQVLSANEGAERIFGFDLFNNGGRFDVAVHVSGHSIVIEAELASERPNINPGALVKSMISRVQKTDGLDTLFRECVRQLRGITGFDRVMLYRFASSGAGSVIAESVRSGLGAFLGLNYPATDIPSQARALYVRNQIRIIADVNAPTVGVFPELDPHGRPLDLSLSTLRSVSPIHLEYLRNMGVSASMSVSIVIDGQLWGLFALHHYAPRHLPMEIRNATELFGQMVSLIVEGRLYKERQSVEEAARALHDKFVAKMASVATTLESIVEFADELREIIPCDGFAVWAKGEGRCFGSTPSPDELPGLARFLNRAGSSRVYATDEISALHPPAADFMDRAAGVLAIPISRAPRDYILFFRREIVQTVTWAGDPKTKERMIGPHGVRLTPRKSFEAWKETVHGRSLPWTDSERKSAEALRVSILEVLLRFNEESERQANLATQRQELLIAELNHRVRNILSLIRALVAQSKPGATDVDEFARIIGGRIQALARAHDQITGAEFKATSLASIIQTEVSAYIGSKIQRVHMDGPDIFVEAVGFSTLALVFHELVTNSAKYGALSDSSGSIDVRWHIDPDDDSCRITWTESGGPPVAPPSRRGFGSTIIERSIPHDLGGEATLDYRLAGLIARFTLPQQVFHLQPPRPAGAQTGPKDTSDMPPAPVPASLKGLRGLIVEDNMIISLDAEQLMIDNGMAEVHIAASVAEARRIIETQPIDVALLDVNLGTETSFPLVGNLNQRGIPFVFVTGYGEHVELPPDAEEASAIKKPFANDQLVGAIARAVAKRSSD</sequence>
<evidence type="ECO:0000256" key="6">
    <source>
        <dbReference type="ARBA" id="ARBA00022679"/>
    </source>
</evidence>
<dbReference type="GO" id="GO:0000160">
    <property type="term" value="P:phosphorelay signal transduction system"/>
    <property type="evidence" value="ECO:0007669"/>
    <property type="project" value="InterPro"/>
</dbReference>
<evidence type="ECO:0000256" key="1">
    <source>
        <dbReference type="ARBA" id="ARBA00000085"/>
    </source>
</evidence>
<dbReference type="InterPro" id="IPR016132">
    <property type="entry name" value="Phyto_chromo_attachment"/>
</dbReference>
<dbReference type="SMART" id="SM00448">
    <property type="entry name" value="REC"/>
    <property type="match status" value="1"/>
</dbReference>
<evidence type="ECO:0000256" key="9">
    <source>
        <dbReference type="ARBA" id="ARBA00022840"/>
    </source>
</evidence>
<dbReference type="PANTHER" id="PTHR41523">
    <property type="entry name" value="TWO-COMPONENT SYSTEM SENSOR PROTEIN"/>
    <property type="match status" value="1"/>
</dbReference>
<dbReference type="Pfam" id="PF07536">
    <property type="entry name" value="HWE_HK"/>
    <property type="match status" value="1"/>
</dbReference>
<feature type="modified residue" description="4-aspartylphosphate" evidence="12">
    <location>
        <position position="798"/>
    </location>
</feature>
<dbReference type="Proteomes" id="UP000198793">
    <property type="component" value="Unassembled WGS sequence"/>
</dbReference>
<dbReference type="OrthoDB" id="9760752at2"/>
<dbReference type="SMART" id="SM00911">
    <property type="entry name" value="HWE_HK"/>
    <property type="match status" value="1"/>
</dbReference>
<dbReference type="InterPro" id="IPR001789">
    <property type="entry name" value="Sig_transdc_resp-reg_receiver"/>
</dbReference>
<proteinExistence type="predicted"/>
<dbReference type="PRINTS" id="PR01033">
    <property type="entry name" value="PHYTOCHROME"/>
</dbReference>
<dbReference type="Gene3D" id="3.30.450.270">
    <property type="match status" value="1"/>
</dbReference>
<evidence type="ECO:0000256" key="7">
    <source>
        <dbReference type="ARBA" id="ARBA00022741"/>
    </source>
</evidence>
<protein>
    <recommendedName>
        <fullName evidence="2">histidine kinase</fullName>
        <ecNumber evidence="2">2.7.13.3</ecNumber>
    </recommendedName>
</protein>
<dbReference type="SUPFAM" id="SSF55781">
    <property type="entry name" value="GAF domain-like"/>
    <property type="match status" value="2"/>
</dbReference>
<dbReference type="Pfam" id="PF00072">
    <property type="entry name" value="Response_reg"/>
    <property type="match status" value="1"/>
</dbReference>
<dbReference type="InterPro" id="IPR035965">
    <property type="entry name" value="PAS-like_dom_sf"/>
</dbReference>
<dbReference type="GO" id="GO:0009584">
    <property type="term" value="P:detection of visible light"/>
    <property type="evidence" value="ECO:0007669"/>
    <property type="project" value="InterPro"/>
</dbReference>
<dbReference type="Pfam" id="PF00360">
    <property type="entry name" value="PHY"/>
    <property type="match status" value="1"/>
</dbReference>
<dbReference type="GO" id="GO:0005524">
    <property type="term" value="F:ATP binding"/>
    <property type="evidence" value="ECO:0007669"/>
    <property type="project" value="UniProtKB-KW"/>
</dbReference>
<dbReference type="SUPFAM" id="SSF52172">
    <property type="entry name" value="CheY-like"/>
    <property type="match status" value="1"/>
</dbReference>
<dbReference type="GO" id="GO:0006355">
    <property type="term" value="P:regulation of DNA-templated transcription"/>
    <property type="evidence" value="ECO:0007669"/>
    <property type="project" value="InterPro"/>
</dbReference>
<dbReference type="SUPFAM" id="SSF55874">
    <property type="entry name" value="ATPase domain of HSP90 chaperone/DNA topoisomerase II/histidine kinase"/>
    <property type="match status" value="1"/>
</dbReference>
<dbReference type="Pfam" id="PF08446">
    <property type="entry name" value="PAS_2"/>
    <property type="match status" value="1"/>
</dbReference>
<dbReference type="EMBL" id="FNIT01000009">
    <property type="protein sequence ID" value="SDO62488.1"/>
    <property type="molecule type" value="Genomic_DNA"/>
</dbReference>
<keyword evidence="9" id="KW-0067">ATP-binding</keyword>
<keyword evidence="5" id="KW-0716">Sensory transduction</keyword>
<dbReference type="EC" id="2.7.13.3" evidence="2"/>
<evidence type="ECO:0000313" key="15">
    <source>
        <dbReference type="EMBL" id="SDO62488.1"/>
    </source>
</evidence>
<keyword evidence="6" id="KW-0808">Transferase</keyword>
<accession>A0A1H0L2P4</accession>
<dbReference type="SMART" id="SM00065">
    <property type="entry name" value="GAF"/>
    <property type="match status" value="1"/>
</dbReference>
<feature type="domain" description="Response regulatory" evidence="14">
    <location>
        <begin position="748"/>
        <end position="859"/>
    </location>
</feature>
<keyword evidence="7" id="KW-0547">Nucleotide-binding</keyword>
<dbReference type="AlphaFoldDB" id="A0A1H0L2P4"/>
<comment type="catalytic activity">
    <reaction evidence="1">
        <text>ATP + protein L-histidine = ADP + protein N-phospho-L-histidine.</text>
        <dbReference type="EC" id="2.7.13.3"/>
    </reaction>
</comment>
<gene>
    <name evidence="15" type="ORF">SAMN05192530_10918</name>
</gene>
<evidence type="ECO:0000256" key="5">
    <source>
        <dbReference type="ARBA" id="ARBA00022606"/>
    </source>
</evidence>
<dbReference type="Gene3D" id="3.30.450.40">
    <property type="match status" value="1"/>
</dbReference>
<reference evidence="15 16" key="1">
    <citation type="submission" date="2016-10" db="EMBL/GenBank/DDBJ databases">
        <authorList>
            <person name="de Groot N.N."/>
        </authorList>
    </citation>
    <scope>NUCLEOTIDE SEQUENCE [LARGE SCALE GENOMIC DNA]</scope>
    <source>
        <strain evidence="16">L7-484,KACC 16230,DSM 25025</strain>
    </source>
</reference>
<evidence type="ECO:0000256" key="2">
    <source>
        <dbReference type="ARBA" id="ARBA00012438"/>
    </source>
</evidence>
<dbReference type="SUPFAM" id="SSF55785">
    <property type="entry name" value="PYP-like sensor domain (PAS domain)"/>
    <property type="match status" value="1"/>
</dbReference>
<evidence type="ECO:0000256" key="11">
    <source>
        <dbReference type="ARBA" id="ARBA00023170"/>
    </source>
</evidence>
<dbReference type="InterPro" id="IPR003018">
    <property type="entry name" value="GAF"/>
</dbReference>
<dbReference type="InterPro" id="IPR029016">
    <property type="entry name" value="GAF-like_dom_sf"/>
</dbReference>
<feature type="domain" description="Phytochrome chromophore attachment site" evidence="13">
    <location>
        <begin position="148"/>
        <end position="305"/>
    </location>
</feature>
<keyword evidence="4 12" id="KW-0597">Phosphoprotein</keyword>
<evidence type="ECO:0000259" key="14">
    <source>
        <dbReference type="PROSITE" id="PS50110"/>
    </source>
</evidence>
<evidence type="ECO:0000256" key="12">
    <source>
        <dbReference type="PROSITE-ProRule" id="PRU00169"/>
    </source>
</evidence>
<dbReference type="PROSITE" id="PS50046">
    <property type="entry name" value="PHYTOCHROME_2"/>
    <property type="match status" value="1"/>
</dbReference>
<dbReference type="PROSITE" id="PS50110">
    <property type="entry name" value="RESPONSE_REGULATORY"/>
    <property type="match status" value="1"/>
</dbReference>
<dbReference type="RefSeq" id="WP_090675837.1">
    <property type="nucleotide sequence ID" value="NZ_FNIT01000009.1"/>
</dbReference>
<evidence type="ECO:0000313" key="16">
    <source>
        <dbReference type="Proteomes" id="UP000198793"/>
    </source>
</evidence>
<keyword evidence="10" id="KW-0157">Chromophore</keyword>
<dbReference type="Pfam" id="PF01590">
    <property type="entry name" value="GAF"/>
    <property type="match status" value="1"/>
</dbReference>
<evidence type="ECO:0000256" key="8">
    <source>
        <dbReference type="ARBA" id="ARBA00022777"/>
    </source>
</evidence>
<dbReference type="Gene3D" id="3.30.565.10">
    <property type="entry name" value="Histidine kinase-like ATPase, C-terminal domain"/>
    <property type="match status" value="1"/>
</dbReference>
<dbReference type="Gene3D" id="3.30.450.20">
    <property type="entry name" value="PAS domain"/>
    <property type="match status" value="1"/>
</dbReference>
<dbReference type="PIRSF" id="PIRSF036397">
    <property type="entry name" value="Bactrphtchrm_rec"/>
    <property type="match status" value="1"/>
</dbReference>
<dbReference type="PANTHER" id="PTHR41523:SF8">
    <property type="entry name" value="ETHYLENE RESPONSE SENSOR PROTEIN"/>
    <property type="match status" value="1"/>
</dbReference>
<evidence type="ECO:0000256" key="4">
    <source>
        <dbReference type="ARBA" id="ARBA00022553"/>
    </source>
</evidence>
<dbReference type="InterPro" id="IPR011006">
    <property type="entry name" value="CheY-like_superfamily"/>
</dbReference>
<organism evidence="15 16">
    <name type="scientific">Aureimonas jatrophae</name>
    <dbReference type="NCBI Taxonomy" id="1166073"/>
    <lineage>
        <taxon>Bacteria</taxon>
        <taxon>Pseudomonadati</taxon>
        <taxon>Pseudomonadota</taxon>
        <taxon>Alphaproteobacteria</taxon>
        <taxon>Hyphomicrobiales</taxon>
        <taxon>Aurantimonadaceae</taxon>
        <taxon>Aureimonas</taxon>
    </lineage>
</organism>